<dbReference type="PANTHER" id="PTHR39535:SF2">
    <property type="entry name" value="HTTM DOMAIN-CONTAINING PROTEIN"/>
    <property type="match status" value="1"/>
</dbReference>
<gene>
    <name evidence="8" type="ORF">ACIBG2_48475</name>
</gene>
<comment type="caution">
    <text evidence="8">The sequence shown here is derived from an EMBL/GenBank/DDBJ whole genome shotgun (WGS) entry which is preliminary data.</text>
</comment>
<dbReference type="InterPro" id="IPR053934">
    <property type="entry name" value="HTTM_dom"/>
</dbReference>
<evidence type="ECO:0000256" key="5">
    <source>
        <dbReference type="SAM" id="MobiDB-lite"/>
    </source>
</evidence>
<proteinExistence type="predicted"/>
<dbReference type="InterPro" id="IPR011020">
    <property type="entry name" value="HTTM-like"/>
</dbReference>
<dbReference type="EMBL" id="JBITGY010000018">
    <property type="protein sequence ID" value="MFI6505290.1"/>
    <property type="molecule type" value="Genomic_DNA"/>
</dbReference>
<feature type="compositionally biased region" description="Polar residues" evidence="5">
    <location>
        <begin position="332"/>
        <end position="343"/>
    </location>
</feature>
<comment type="subcellular location">
    <subcellularLocation>
        <location evidence="1">Endomembrane system</location>
        <topology evidence="1">Multi-pass membrane protein</topology>
    </subcellularLocation>
</comment>
<accession>A0ABW7ZAT6</accession>
<protein>
    <submittedName>
        <fullName evidence="8">Sporulation-delaying protein SdpB family protein</fullName>
    </submittedName>
</protein>
<keyword evidence="3 6" id="KW-1133">Transmembrane helix</keyword>
<evidence type="ECO:0000313" key="8">
    <source>
        <dbReference type="EMBL" id="MFI6505290.1"/>
    </source>
</evidence>
<keyword evidence="2 6" id="KW-0812">Transmembrane</keyword>
<evidence type="ECO:0000256" key="6">
    <source>
        <dbReference type="SAM" id="Phobius"/>
    </source>
</evidence>
<feature type="transmembrane region" description="Helical" evidence="6">
    <location>
        <begin position="42"/>
        <end position="66"/>
    </location>
</feature>
<evidence type="ECO:0000256" key="4">
    <source>
        <dbReference type="ARBA" id="ARBA00023136"/>
    </source>
</evidence>
<feature type="transmembrane region" description="Helical" evidence="6">
    <location>
        <begin position="103"/>
        <end position="124"/>
    </location>
</feature>
<evidence type="ECO:0000256" key="1">
    <source>
        <dbReference type="ARBA" id="ARBA00004127"/>
    </source>
</evidence>
<reference evidence="8 9" key="1">
    <citation type="submission" date="2024-10" db="EMBL/GenBank/DDBJ databases">
        <title>The Natural Products Discovery Center: Release of the First 8490 Sequenced Strains for Exploring Actinobacteria Biosynthetic Diversity.</title>
        <authorList>
            <person name="Kalkreuter E."/>
            <person name="Kautsar S.A."/>
            <person name="Yang D."/>
            <person name="Bader C.D."/>
            <person name="Teijaro C.N."/>
            <person name="Fluegel L."/>
            <person name="Davis C.M."/>
            <person name="Simpson J.R."/>
            <person name="Lauterbach L."/>
            <person name="Steele A.D."/>
            <person name="Gui C."/>
            <person name="Meng S."/>
            <person name="Li G."/>
            <person name="Viehrig K."/>
            <person name="Ye F."/>
            <person name="Su P."/>
            <person name="Kiefer A.F."/>
            <person name="Nichols A."/>
            <person name="Cepeda A.J."/>
            <person name="Yan W."/>
            <person name="Fan B."/>
            <person name="Jiang Y."/>
            <person name="Adhikari A."/>
            <person name="Zheng C.-J."/>
            <person name="Schuster L."/>
            <person name="Cowan T.M."/>
            <person name="Smanski M.J."/>
            <person name="Chevrette M.G."/>
            <person name="De Carvalho L.P.S."/>
            <person name="Shen B."/>
        </authorList>
    </citation>
    <scope>NUCLEOTIDE SEQUENCE [LARGE SCALE GENOMIC DNA]</scope>
    <source>
        <strain evidence="8 9">NPDC050545</strain>
    </source>
</reference>
<feature type="transmembrane region" description="Helical" evidence="6">
    <location>
        <begin position="246"/>
        <end position="268"/>
    </location>
</feature>
<keyword evidence="9" id="KW-1185">Reference proteome</keyword>
<feature type="transmembrane region" description="Helical" evidence="6">
    <location>
        <begin position="274"/>
        <end position="296"/>
    </location>
</feature>
<dbReference type="Proteomes" id="UP001612741">
    <property type="component" value="Unassembled WGS sequence"/>
</dbReference>
<feature type="transmembrane region" description="Helical" evidence="6">
    <location>
        <begin position="78"/>
        <end position="96"/>
    </location>
</feature>
<dbReference type="RefSeq" id="WP_397091373.1">
    <property type="nucleotide sequence ID" value="NZ_JBITGY010000018.1"/>
</dbReference>
<dbReference type="SMART" id="SM00752">
    <property type="entry name" value="HTTM"/>
    <property type="match status" value="1"/>
</dbReference>
<dbReference type="NCBIfam" id="TIGR04033">
    <property type="entry name" value="export_SdpB"/>
    <property type="match status" value="1"/>
</dbReference>
<feature type="region of interest" description="Disordered" evidence="5">
    <location>
        <begin position="331"/>
        <end position="350"/>
    </location>
</feature>
<sequence>MGLEKIRHHHAVDRDQSGGAVLTTGLARAGVWIRSRLDLSTAAWTSVVGLARTLLALGTLGTLLATPAPVLLSPLAGGVRPPVCSGVGLASIWCVLPAGGGEAAKWASVAILLVIAVGWCPRITAIPHWWVSWSFINSVSIQDGGDQVTAVLTLLLIPVALTDRRRWHWSRGTAVPGSEPVRMVATLTLLLIRIQVLVLYLHAGLAKLGVPEWVDGSAMYYWFRSVIFGAPPLLRPLLDVLTDVPILLALLTWGSVAIEVLLGLALFVPRRVRYVLLVAGLLFHEAIAVTMGLWSFDMAMSAALILYLTPQGSELHGSALRRLRVTLRAGPQSASAGTGQEQVNVPAHSG</sequence>
<feature type="domain" description="HTTM-like" evidence="7">
    <location>
        <begin position="40"/>
        <end position="312"/>
    </location>
</feature>
<evidence type="ECO:0000256" key="3">
    <source>
        <dbReference type="ARBA" id="ARBA00022989"/>
    </source>
</evidence>
<dbReference type="InterPro" id="IPR052964">
    <property type="entry name" value="Sporulation_signal_mat"/>
</dbReference>
<evidence type="ECO:0000256" key="2">
    <source>
        <dbReference type="ARBA" id="ARBA00022692"/>
    </source>
</evidence>
<feature type="transmembrane region" description="Helical" evidence="6">
    <location>
        <begin position="183"/>
        <end position="206"/>
    </location>
</feature>
<evidence type="ECO:0000313" key="9">
    <source>
        <dbReference type="Proteomes" id="UP001612741"/>
    </source>
</evidence>
<keyword evidence="4 6" id="KW-0472">Membrane</keyword>
<organism evidence="8 9">
    <name type="scientific">Nonomuraea typhae</name>
    <dbReference type="NCBI Taxonomy" id="2603600"/>
    <lineage>
        <taxon>Bacteria</taxon>
        <taxon>Bacillati</taxon>
        <taxon>Actinomycetota</taxon>
        <taxon>Actinomycetes</taxon>
        <taxon>Streptosporangiales</taxon>
        <taxon>Streptosporangiaceae</taxon>
        <taxon>Nonomuraea</taxon>
    </lineage>
</organism>
<dbReference type="InterPro" id="IPR023894">
    <property type="entry name" value="Sporulation_SdpB"/>
</dbReference>
<dbReference type="Pfam" id="PF05090">
    <property type="entry name" value="HTTM"/>
    <property type="match status" value="1"/>
</dbReference>
<feature type="transmembrane region" description="Helical" evidence="6">
    <location>
        <begin position="144"/>
        <end position="162"/>
    </location>
</feature>
<evidence type="ECO:0000259" key="7">
    <source>
        <dbReference type="SMART" id="SM00752"/>
    </source>
</evidence>
<name>A0ABW7ZAT6_9ACTN</name>
<dbReference type="PANTHER" id="PTHR39535">
    <property type="entry name" value="SPORULATION-DELAYING PROTEIN SDPB"/>
    <property type="match status" value="1"/>
</dbReference>